<proteinExistence type="predicted"/>
<sequence length="327" mass="35521">MILKKDCGRTRGRENIYAIGYWVLDMSRRALTIIGLLAIICFVSCVSVQAEEAQNKTLYWSPVTIENGSPAFTIEDAQGINYTIYDELGAQSVHVSVIIAQLYLNGAPYRMAGIPITFSSDNDSVAVLEPNRTRPSDASGQARILLIARNHSGWVNITAESEIMYGHRLSDTCRVRVVGWGTVSGMVTDQNKNGVPEATVTLWIWNGTANVKMLAARDNPQLSNDGRTAAIGTYTFVYVPAGSYNVTAEKDGHVYYRLFSLYEGQGTVTANVAIPDYVYVKPATPTPEPSATPASLPPSLPKPTPALPALFAIAAFGAIAMIKRRPE</sequence>
<keyword evidence="1" id="KW-0472">Membrane</keyword>
<protein>
    <recommendedName>
        <fullName evidence="4">Carboxypeptidase regulatory-like domain-containing protein</fullName>
    </recommendedName>
</protein>
<dbReference type="eggNOG" id="arCOG03561">
    <property type="taxonomic scope" value="Archaea"/>
</dbReference>
<accession>H8I4T9</accession>
<gene>
    <name evidence="2" type="ordered locus">Mtc_1944</name>
</gene>
<dbReference type="KEGG" id="mez:Mtc_1944"/>
<evidence type="ECO:0008006" key="4">
    <source>
        <dbReference type="Google" id="ProtNLM"/>
    </source>
</evidence>
<dbReference type="SUPFAM" id="SSF49464">
    <property type="entry name" value="Carboxypeptidase regulatory domain-like"/>
    <property type="match status" value="1"/>
</dbReference>
<dbReference type="Gene3D" id="2.60.40.1120">
    <property type="entry name" value="Carboxypeptidase-like, regulatory domain"/>
    <property type="match status" value="1"/>
</dbReference>
<reference evidence="2 3" key="1">
    <citation type="journal article" date="2012" name="J. Bacteriol.">
        <title>Complete genome sequence of a thermophilic methanogen, Methanocella conradii HZ254, isolated from Chinese rice field soil.</title>
        <authorList>
            <person name="Lu Z."/>
            <person name="Lu Y."/>
        </authorList>
    </citation>
    <scope>NUCLEOTIDE SEQUENCE [LARGE SCALE GENOMIC DNA]</scope>
    <source>
        <strain evidence="3">DSM 24694 / JCM 17849 / CGMCC 1.5162 / HZ254</strain>
    </source>
</reference>
<keyword evidence="3" id="KW-1185">Reference proteome</keyword>
<keyword evidence="1" id="KW-1133">Transmembrane helix</keyword>
<dbReference type="AlphaFoldDB" id="H8I4T9"/>
<dbReference type="Proteomes" id="UP000005233">
    <property type="component" value="Chromosome"/>
</dbReference>
<dbReference type="HOGENOM" id="CLU_848900_0_0_2"/>
<evidence type="ECO:0000256" key="1">
    <source>
        <dbReference type="SAM" id="Phobius"/>
    </source>
</evidence>
<name>H8I4T9_METCZ</name>
<feature type="transmembrane region" description="Helical" evidence="1">
    <location>
        <begin position="30"/>
        <end position="50"/>
    </location>
</feature>
<dbReference type="InterPro" id="IPR008969">
    <property type="entry name" value="CarboxyPept-like_regulatory"/>
</dbReference>
<evidence type="ECO:0000313" key="2">
    <source>
        <dbReference type="EMBL" id="AFD00684.1"/>
    </source>
</evidence>
<evidence type="ECO:0000313" key="3">
    <source>
        <dbReference type="Proteomes" id="UP000005233"/>
    </source>
</evidence>
<organism evidence="2 3">
    <name type="scientific">Methanocella conradii (strain DSM 24694 / JCM 17849 / CGMCC 1.5162 / HZ254)</name>
    <dbReference type="NCBI Taxonomy" id="1041930"/>
    <lineage>
        <taxon>Archaea</taxon>
        <taxon>Methanobacteriati</taxon>
        <taxon>Methanobacteriota</taxon>
        <taxon>Stenosarchaea group</taxon>
        <taxon>Methanomicrobia</taxon>
        <taxon>Methanocellales</taxon>
        <taxon>Methanocellaceae</taxon>
        <taxon>Methanocella</taxon>
    </lineage>
</organism>
<dbReference type="EMBL" id="CP003243">
    <property type="protein sequence ID" value="AFD00684.1"/>
    <property type="molecule type" value="Genomic_DNA"/>
</dbReference>
<keyword evidence="1" id="KW-0812">Transmembrane</keyword>